<proteinExistence type="predicted"/>
<dbReference type="OrthoDB" id="5981864at2759"/>
<comment type="caution">
    <text evidence="3">The sequence shown here is derived from an EMBL/GenBank/DDBJ whole genome shotgun (WGS) entry which is preliminary data.</text>
</comment>
<reference evidence="4 5" key="1">
    <citation type="submission" date="2020-04" db="EMBL/GenBank/DDBJ databases">
        <authorList>
            <person name="Wallbank WR R."/>
            <person name="Pardo Diaz C."/>
            <person name="Kozak K."/>
            <person name="Martin S."/>
            <person name="Jiggins C."/>
            <person name="Moest M."/>
            <person name="Warren A I."/>
            <person name="Byers J.R.P. K."/>
            <person name="Montejo-Kovacevich G."/>
            <person name="Yen C E."/>
        </authorList>
    </citation>
    <scope>NUCLEOTIDE SEQUENCE [LARGE SCALE GENOMIC DNA]</scope>
</reference>
<dbReference type="Proteomes" id="UP000494256">
    <property type="component" value="Unassembled WGS sequence"/>
</dbReference>
<evidence type="ECO:0000313" key="3">
    <source>
        <dbReference type="EMBL" id="CAB3228163.1"/>
    </source>
</evidence>
<dbReference type="EMBL" id="CADEBD010000282">
    <property type="protein sequence ID" value="CAB3228163.1"/>
    <property type="molecule type" value="Genomic_DNA"/>
</dbReference>
<evidence type="ECO:0000313" key="5">
    <source>
        <dbReference type="Proteomes" id="UP000494256"/>
    </source>
</evidence>
<name>A0A8S0Z5F5_ARCPL</name>
<evidence type="ECO:0000256" key="1">
    <source>
        <dbReference type="SAM" id="MobiDB-lite"/>
    </source>
</evidence>
<keyword evidence="4" id="KW-1185">Reference proteome</keyword>
<sequence length="102" mass="11093">MSHGERANRFDCYVVAGQCVTREVSGAPTLGEMSGAATPTAVEAPPLDDRDVEPRTPMKRLGSTRKLAAFNSEPIFGGQWQSYMAIWRILREVDIPLDGGSP</sequence>
<accession>A0A8S0Z5F5</accession>
<feature type="compositionally biased region" description="Basic and acidic residues" evidence="1">
    <location>
        <begin position="47"/>
        <end position="56"/>
    </location>
</feature>
<feature type="region of interest" description="Disordered" evidence="1">
    <location>
        <begin position="28"/>
        <end position="57"/>
    </location>
</feature>
<dbReference type="AlphaFoldDB" id="A0A8S0Z5F5"/>
<dbReference type="EMBL" id="CADEBC010000301">
    <property type="protein sequence ID" value="CAB3227988.1"/>
    <property type="molecule type" value="Genomic_DNA"/>
</dbReference>
<protein>
    <submittedName>
        <fullName evidence="3">Uncharacterized protein</fullName>
    </submittedName>
</protein>
<evidence type="ECO:0000313" key="4">
    <source>
        <dbReference type="Proteomes" id="UP000494106"/>
    </source>
</evidence>
<organism evidence="3 5">
    <name type="scientific">Arctia plantaginis</name>
    <name type="common">Wood tiger moth</name>
    <name type="synonym">Phalaena plantaginis</name>
    <dbReference type="NCBI Taxonomy" id="874455"/>
    <lineage>
        <taxon>Eukaryota</taxon>
        <taxon>Metazoa</taxon>
        <taxon>Ecdysozoa</taxon>
        <taxon>Arthropoda</taxon>
        <taxon>Hexapoda</taxon>
        <taxon>Insecta</taxon>
        <taxon>Pterygota</taxon>
        <taxon>Neoptera</taxon>
        <taxon>Endopterygota</taxon>
        <taxon>Lepidoptera</taxon>
        <taxon>Glossata</taxon>
        <taxon>Ditrysia</taxon>
        <taxon>Noctuoidea</taxon>
        <taxon>Erebidae</taxon>
        <taxon>Arctiinae</taxon>
        <taxon>Arctia</taxon>
    </lineage>
</organism>
<evidence type="ECO:0000313" key="2">
    <source>
        <dbReference type="EMBL" id="CAB3227988.1"/>
    </source>
</evidence>
<dbReference type="Proteomes" id="UP000494106">
    <property type="component" value="Unassembled WGS sequence"/>
</dbReference>
<gene>
    <name evidence="3" type="ORF">APLA_LOCUS3395</name>
    <name evidence="2" type="ORF">APLA_LOCUS3519</name>
</gene>